<feature type="coiled-coil region" evidence="1">
    <location>
        <begin position="414"/>
        <end position="448"/>
    </location>
</feature>
<feature type="compositionally biased region" description="Acidic residues" evidence="2">
    <location>
        <begin position="1084"/>
        <end position="1115"/>
    </location>
</feature>
<dbReference type="EMBL" id="JARBDR010000214">
    <property type="protein sequence ID" value="KAJ8319120.1"/>
    <property type="molecule type" value="Genomic_DNA"/>
</dbReference>
<dbReference type="InterPro" id="IPR001849">
    <property type="entry name" value="PH_domain"/>
</dbReference>
<feature type="compositionally biased region" description="Basic and acidic residues" evidence="2">
    <location>
        <begin position="2227"/>
        <end position="2242"/>
    </location>
</feature>
<gene>
    <name evidence="4" type="ORF">KUTeg_004211</name>
</gene>
<feature type="domain" description="PH" evidence="3">
    <location>
        <begin position="59"/>
        <end position="156"/>
    </location>
</feature>
<keyword evidence="1" id="KW-0175">Coiled coil</keyword>
<dbReference type="InterPro" id="IPR011993">
    <property type="entry name" value="PH-like_dom_sf"/>
</dbReference>
<feature type="region of interest" description="Disordered" evidence="2">
    <location>
        <begin position="2227"/>
        <end position="2323"/>
    </location>
</feature>
<dbReference type="InterPro" id="IPR052223">
    <property type="entry name" value="Actin_Cytoskeleton_Reg"/>
</dbReference>
<evidence type="ECO:0000313" key="5">
    <source>
        <dbReference type="Proteomes" id="UP001217089"/>
    </source>
</evidence>
<feature type="compositionally biased region" description="Basic residues" evidence="2">
    <location>
        <begin position="2243"/>
        <end position="2254"/>
    </location>
</feature>
<name>A0ABQ9FS70_TEGGR</name>
<feature type="region of interest" description="Disordered" evidence="2">
    <location>
        <begin position="161"/>
        <end position="232"/>
    </location>
</feature>
<evidence type="ECO:0000256" key="2">
    <source>
        <dbReference type="SAM" id="MobiDB-lite"/>
    </source>
</evidence>
<feature type="region of interest" description="Disordered" evidence="2">
    <location>
        <begin position="290"/>
        <end position="356"/>
    </location>
</feature>
<dbReference type="SMART" id="SM00233">
    <property type="entry name" value="PH"/>
    <property type="match status" value="1"/>
</dbReference>
<dbReference type="InterPro" id="IPR039597">
    <property type="entry name" value="M-RIP_PH"/>
</dbReference>
<dbReference type="Gene3D" id="2.30.29.30">
    <property type="entry name" value="Pleckstrin-homology domain (PH domain)/Phosphotyrosine-binding domain (PTB)"/>
    <property type="match status" value="1"/>
</dbReference>
<feature type="region of interest" description="Disordered" evidence="2">
    <location>
        <begin position="523"/>
        <end position="542"/>
    </location>
</feature>
<keyword evidence="5" id="KW-1185">Reference proteome</keyword>
<feature type="compositionally biased region" description="Basic and acidic residues" evidence="2">
    <location>
        <begin position="863"/>
        <end position="873"/>
    </location>
</feature>
<reference evidence="4 5" key="1">
    <citation type="submission" date="2022-12" db="EMBL/GenBank/DDBJ databases">
        <title>Chromosome-level genome of Tegillarca granosa.</title>
        <authorList>
            <person name="Kim J."/>
        </authorList>
    </citation>
    <scope>NUCLEOTIDE SEQUENCE [LARGE SCALE GENOMIC DNA]</scope>
    <source>
        <strain evidence="4">Teg-2019</strain>
        <tissue evidence="4">Adductor muscle</tissue>
    </source>
</reference>
<dbReference type="PANTHER" id="PTHR17271">
    <property type="entry name" value="PLECKSTRIN HOMOLOGY PH DOMAIN-CONTAINING PROTEIN"/>
    <property type="match status" value="1"/>
</dbReference>
<protein>
    <recommendedName>
        <fullName evidence="3">PH domain-containing protein</fullName>
    </recommendedName>
</protein>
<evidence type="ECO:0000256" key="1">
    <source>
        <dbReference type="SAM" id="Coils"/>
    </source>
</evidence>
<dbReference type="PANTHER" id="PTHR17271:SF1">
    <property type="entry name" value="PROTEIN OUTSPREAD"/>
    <property type="match status" value="1"/>
</dbReference>
<feature type="compositionally biased region" description="Low complexity" evidence="2">
    <location>
        <begin position="186"/>
        <end position="197"/>
    </location>
</feature>
<feature type="region of interest" description="Disordered" evidence="2">
    <location>
        <begin position="1080"/>
        <end position="1121"/>
    </location>
</feature>
<feature type="compositionally biased region" description="Low complexity" evidence="2">
    <location>
        <begin position="167"/>
        <end position="177"/>
    </location>
</feature>
<feature type="region of interest" description="Disordered" evidence="2">
    <location>
        <begin position="1993"/>
        <end position="2012"/>
    </location>
</feature>
<evidence type="ECO:0000313" key="4">
    <source>
        <dbReference type="EMBL" id="KAJ8319120.1"/>
    </source>
</evidence>
<dbReference type="Proteomes" id="UP001217089">
    <property type="component" value="Unassembled WGS sequence"/>
</dbReference>
<feature type="region of interest" description="Disordered" evidence="2">
    <location>
        <begin position="847"/>
        <end position="873"/>
    </location>
</feature>
<feature type="region of interest" description="Disordered" evidence="2">
    <location>
        <begin position="361"/>
        <end position="380"/>
    </location>
</feature>
<feature type="coiled-coil region" evidence="1">
    <location>
        <begin position="923"/>
        <end position="1006"/>
    </location>
</feature>
<accession>A0ABQ9FS70</accession>
<feature type="region of interest" description="Disordered" evidence="2">
    <location>
        <begin position="1025"/>
        <end position="1047"/>
    </location>
</feature>
<feature type="compositionally biased region" description="Basic and acidic residues" evidence="2">
    <location>
        <begin position="523"/>
        <end position="540"/>
    </location>
</feature>
<proteinExistence type="predicted"/>
<feature type="coiled-coil region" evidence="1">
    <location>
        <begin position="2106"/>
        <end position="2140"/>
    </location>
</feature>
<organism evidence="4 5">
    <name type="scientific">Tegillarca granosa</name>
    <name type="common">Malaysian cockle</name>
    <name type="synonym">Anadara granosa</name>
    <dbReference type="NCBI Taxonomy" id="220873"/>
    <lineage>
        <taxon>Eukaryota</taxon>
        <taxon>Metazoa</taxon>
        <taxon>Spiralia</taxon>
        <taxon>Lophotrochozoa</taxon>
        <taxon>Mollusca</taxon>
        <taxon>Bivalvia</taxon>
        <taxon>Autobranchia</taxon>
        <taxon>Pteriomorphia</taxon>
        <taxon>Arcoida</taxon>
        <taxon>Arcoidea</taxon>
        <taxon>Arcidae</taxon>
        <taxon>Tegillarca</taxon>
    </lineage>
</organism>
<sequence>MEPPPLASDLEDLPPLPSDLDSDVADSVSTLDYMYLVNHLELYVDLYIWKNRQLCGDLMYMKKGWLIKQGTSEKDWKKHWFVLTGNSLRYYKDAKAEENNALDGRIDLSGCYDISEVNIGRNYGFRVKTRNGEYLLSAMTSGIRNNWMKAIRLVMDLQTSGGAKRNSNVSESDSSLSPRTGEEIDSSVLNSSNASSVIEESALQKEVSPKVEQKKAAIKPTRRHNSDVNPGNVSKMLKIKDLVGSLERIDIPPATVGMVTVETGEAKKMDDVVDSGSHATEQEGLMSADGMPVGRYVEGSDDIQYRRPIISESKKEEERKRRGKSPSARVKEKSRAKSPKLMSPPPDSDDNYGYQMSIPSVDKFQHDGGLSASSGDELTDHDHLSQDVYQEGHLQEPDHLLSTASSAGGDGMLVELLETEVDSLKDQLEQSQQELVKMHESNRDLKTKLQTVVREKDLAQVCCSTYYVVVSLMCGPQHGLESPLMRSLWKQQNVNTEIQENNNSSSNDNEETTTLRRQLKEARDTIQKQRNDADSLRSKLDMSVSKLSGTEKALSEALKDLKQEKDKTMKISNDWNKKVRNLEGQIRDVNVKLERQKDAMNMKDKECRRLEIDLKTNLQKIREHEREILKLKAVEHEYKQTKEKLDELERKQGSLKEEIKERDKKYKKMEQEYSSQIADMEQEFSQERDALDQHIEELKKKLCETQQKPSVSNSIPDNIADILKDKDEIISQLEEKLIESDKRMLEMSDEIQAEVDENATLQDSIKALNFDRKNNEKKMKEVEKLQSQLNTQKQSMENENSKMKSKIEELKKEKMEFGSKLEAEKLSALKLMKEKEELQKMVNKLKSEMKLSPPSPQKSISQDSHHSVKSVDDEKYKEMIQNFIVVDSEMSDISGSLDHLRKTFNEYLSSAKTQKTEQSPSRLENILDTMEEISHKCESLQEILKEGRKELDLDAGDGIEYKTKYENAAAELENLQKEVTETRNNCKKLQNSEKILQEKVTEYENNYKKQVALLASRIDNVSEKLGKNQDKNVETLPGKQDQNKTTVLSEKIEDELKELEHTIDSVEKLLDSQNFMLLKHSSDEVDDETEEEESDDGFTSSDDDDDEESEDDEINPADVSKDSRDFVLKLQQIKDQLEKTNIKMKDITSDMGSLNESSDSDIKQSLCKYSDKINSLSSRLSEKVTSAKSGGVSFDSNGNDNTIVFQQCVQHLHQKLVEMGHLVDENESLDAKGLKSVKQKVGELGEYLGQLHKLEHQDFDLMGKIAKQEARSQALLYEKGRNMRRSRLSYDEKLSIYADRLAVESIVLGQMAYMVQERQMVNLYRDVLMREIKEVNAMILDLAKCIDDATREAGFHNGDLDVVSSYAALLAEKIVLEGQLASCTMAAESHNTDDTAILTSLQISDNPSILAMEVFLRSQLDSSINQQIQEHSSPSHSDAITGHIVTRSLVQGELTHALQKLKSQFNTQVGVEDIVELLKRERQFSHDQLLVREESICNSVDMFHSVCLSCLRYHIQKTQAHVPQLVDTLCQKVTEHFHSKIQEYQEKLNVLEGSEQRKHELICEMLQSELSLASSTLQQLNEVSQPELSEEDYFDLNIHSAEATVIQMCDILIQRAVVCGSVAHVKELFRTGRAPQVSDIVSSTSDSTSDVVAKNLSQMLETEAANKQSLSAELKLHGKERTEDSDYLNRMVDLIGVVPDMGDFSPENLTSYAQHLVREALFQSQLTYTTYKLKLQHEHDMRDLKIRIEAGQKVELPSETCKDTESDIQASLSVFEEILETKFEDECEVLSILDKEIKQLKLANANKSTVDSETFEKQLQTLANTFEHELSVVQERHDIHLDVLRQEISNICIRLEKVSEDHEKEKETLLAEYEERIMTLQDEMECIKGEHEEELEQVRQDIMTAVSAIRANDETSDDQLSDQVKLLNSQLASQIDNSIKMLEEIQKLPEFEKNPSLAQKLKEYIRKIRLSHPDPEQQSMPLSPKPVPVFTLQEDEEETTSAPSENASSQQLDISHHEQELELLKKEKEEALAEEVKTTKAALEAMRKAYEEDLEIEKDKYREALKTMYTDDYFQEIRHRYETEVHRLSEELKQTTMHYDSKCEDYKLLEDKIDRMKTDYDAHTAQLVKSNEQLNSLVNEEIGKLKEFIQNRTMASVPGNATIEEELYDAQINVRVKDAELQKLRGQVKNLENNLERTTEEQRHSMTQYYQLHKKYQDLQAQLKQSLENKQEKEIQARDARSLRRTPSFHHRARSPSPQLATSSKGDKEHHSRESNRRSSRHLDARDLKRSKSSPSIPYIMDRRLSGKNSGLKAAKVPKSQKS</sequence>
<dbReference type="PROSITE" id="PS50003">
    <property type="entry name" value="PH_DOMAIN"/>
    <property type="match status" value="1"/>
</dbReference>
<feature type="compositionally biased region" description="Basic and acidic residues" evidence="2">
    <location>
        <begin position="2265"/>
        <end position="2290"/>
    </location>
</feature>
<feature type="coiled-coil region" evidence="1">
    <location>
        <begin position="1852"/>
        <end position="1901"/>
    </location>
</feature>
<comment type="caution">
    <text evidence="4">The sequence shown here is derived from an EMBL/GenBank/DDBJ whole genome shotgun (WGS) entry which is preliminary data.</text>
</comment>
<dbReference type="CDD" id="cd13275">
    <property type="entry name" value="PH_M-RIP"/>
    <property type="match status" value="1"/>
</dbReference>
<evidence type="ECO:0000259" key="3">
    <source>
        <dbReference type="PROSITE" id="PS50003"/>
    </source>
</evidence>
<dbReference type="Pfam" id="PF00169">
    <property type="entry name" value="PH"/>
    <property type="match status" value="1"/>
</dbReference>
<feature type="compositionally biased region" description="Polar residues" evidence="2">
    <location>
        <begin position="2000"/>
        <end position="2012"/>
    </location>
</feature>
<dbReference type="SUPFAM" id="SSF50729">
    <property type="entry name" value="PH domain-like"/>
    <property type="match status" value="1"/>
</dbReference>